<reference evidence="2 3" key="1">
    <citation type="submission" date="2019-08" db="EMBL/GenBank/DDBJ databases">
        <title>Ulvibacter marinistellae sp. nov., isolated from a starfish, Patiria pectinifera.</title>
        <authorList>
            <person name="Kawano K."/>
            <person name="Ushijima N."/>
            <person name="Kihara M."/>
            <person name="Itoh H."/>
        </authorList>
    </citation>
    <scope>NUCLEOTIDE SEQUENCE [LARGE SCALE GENOMIC DNA]</scope>
    <source>
        <strain evidence="2 3">KK4</strain>
    </source>
</reference>
<evidence type="ECO:0000313" key="2">
    <source>
        <dbReference type="EMBL" id="GEQ86755.1"/>
    </source>
</evidence>
<feature type="domain" description="DUF6265" evidence="1">
    <location>
        <begin position="41"/>
        <end position="149"/>
    </location>
</feature>
<dbReference type="EMBL" id="BKCF01000004">
    <property type="protein sequence ID" value="GEQ86755.1"/>
    <property type="molecule type" value="Genomic_DNA"/>
</dbReference>
<dbReference type="InterPro" id="IPR046232">
    <property type="entry name" value="DUF6265"/>
</dbReference>
<gene>
    <name evidence="2" type="ORF">ULMS_22630</name>
</gene>
<comment type="caution">
    <text evidence="2">The sequence shown here is derived from an EMBL/GenBank/DDBJ whole genome shotgun (WGS) entry which is preliminary data.</text>
</comment>
<name>A0A5J4G2E8_9FLAO</name>
<protein>
    <recommendedName>
        <fullName evidence="1">DUF6265 domain-containing protein</fullName>
    </recommendedName>
</protein>
<keyword evidence="3" id="KW-1185">Reference proteome</keyword>
<evidence type="ECO:0000313" key="3">
    <source>
        <dbReference type="Proteomes" id="UP000326994"/>
    </source>
</evidence>
<sequence>MRKLLAFSLLALLIISCKNEVKETKIETPVANTETIFEDFEWLLGDWININTETKSFEHWEKSNDGSLVAYSITLRDQDTVFHEQMKMYEENGILNLYVETVGDNPNPVVFTQKEGATHPFTFENPRNEFPSQIVYTNPEKKKIHAWVAGFIDSVPQKQDFYFVRVEE</sequence>
<dbReference type="RefSeq" id="WP_151894677.1">
    <property type="nucleotide sequence ID" value="NZ_BKCF01000004.1"/>
</dbReference>
<dbReference type="PROSITE" id="PS51257">
    <property type="entry name" value="PROKAR_LIPOPROTEIN"/>
    <property type="match status" value="1"/>
</dbReference>
<proteinExistence type="predicted"/>
<organism evidence="2 3">
    <name type="scientific">Patiriisocius marinistellae</name>
    <dbReference type="NCBI Taxonomy" id="2494560"/>
    <lineage>
        <taxon>Bacteria</taxon>
        <taxon>Pseudomonadati</taxon>
        <taxon>Bacteroidota</taxon>
        <taxon>Flavobacteriia</taxon>
        <taxon>Flavobacteriales</taxon>
        <taxon>Flavobacteriaceae</taxon>
        <taxon>Patiriisocius</taxon>
    </lineage>
</organism>
<dbReference type="OrthoDB" id="5382295at2"/>
<evidence type="ECO:0000259" key="1">
    <source>
        <dbReference type="Pfam" id="PF19780"/>
    </source>
</evidence>
<accession>A0A5J4G2E8</accession>
<dbReference type="Proteomes" id="UP000326994">
    <property type="component" value="Unassembled WGS sequence"/>
</dbReference>
<dbReference type="Pfam" id="PF19780">
    <property type="entry name" value="DUF6265"/>
    <property type="match status" value="1"/>
</dbReference>
<dbReference type="AlphaFoldDB" id="A0A5J4G2E8"/>